<sequence>MSSSSRISADRLAGVVLLLVVLTVAVVLAVGTELPAPARISIAAVSGVIAAVVTRSLVRRQDSRGR</sequence>
<dbReference type="EMBL" id="CP028137">
    <property type="protein sequence ID" value="AZZ53423.1"/>
    <property type="molecule type" value="Genomic_DNA"/>
</dbReference>
<accession>A0A3Q9V0B9</accession>
<reference evidence="2 3" key="1">
    <citation type="submission" date="2018-03" db="EMBL/GenBank/DDBJ databases">
        <title>Bacteriophage NCPPB3778 and a type I-E CRISPR drive the evolution of the US Biological Select Agent, Rathayibacter toxicus.</title>
        <authorList>
            <person name="Davis E.W.II."/>
            <person name="Tabima J.F."/>
            <person name="Weisberg A.J."/>
            <person name="Dantas Lopes L."/>
            <person name="Wiseman M.S."/>
            <person name="Wiseman M.S."/>
            <person name="Pupko T."/>
            <person name="Belcher M.S."/>
            <person name="Sechler A.J."/>
            <person name="Tancos M.A."/>
            <person name="Schroeder B.K."/>
            <person name="Murray T.D."/>
            <person name="Luster D.G."/>
            <person name="Schneider W.L."/>
            <person name="Rogers E."/>
            <person name="Andreote F.D."/>
            <person name="Grunwald N.J."/>
            <person name="Putnam M.L."/>
            <person name="Chang J.H."/>
        </authorList>
    </citation>
    <scope>NUCLEOTIDE SEQUENCE [LARGE SCALE GENOMIC DNA]</scope>
    <source>
        <strain evidence="2 3">DSM 15932</strain>
    </source>
</reference>
<proteinExistence type="predicted"/>
<dbReference type="KEGG" id="rfs:C1I64_16190"/>
<gene>
    <name evidence="2" type="ORF">C1I64_16190</name>
</gene>
<feature type="transmembrane region" description="Helical" evidence="1">
    <location>
        <begin position="12"/>
        <end position="32"/>
    </location>
</feature>
<evidence type="ECO:0000313" key="3">
    <source>
        <dbReference type="Proteomes" id="UP000285317"/>
    </source>
</evidence>
<keyword evidence="1" id="KW-0812">Transmembrane</keyword>
<name>A0A3Q9V0B9_9MICO</name>
<organism evidence="2 3">
    <name type="scientific">Rathayibacter festucae DSM 15932</name>
    <dbReference type="NCBI Taxonomy" id="1328866"/>
    <lineage>
        <taxon>Bacteria</taxon>
        <taxon>Bacillati</taxon>
        <taxon>Actinomycetota</taxon>
        <taxon>Actinomycetes</taxon>
        <taxon>Micrococcales</taxon>
        <taxon>Microbacteriaceae</taxon>
        <taxon>Rathayibacter</taxon>
    </lineage>
</organism>
<evidence type="ECO:0000313" key="2">
    <source>
        <dbReference type="EMBL" id="AZZ53423.1"/>
    </source>
</evidence>
<evidence type="ECO:0000256" key="1">
    <source>
        <dbReference type="SAM" id="Phobius"/>
    </source>
</evidence>
<dbReference type="AlphaFoldDB" id="A0A3Q9V0B9"/>
<dbReference type="Proteomes" id="UP000285317">
    <property type="component" value="Chromosome"/>
</dbReference>
<keyword evidence="1" id="KW-0472">Membrane</keyword>
<keyword evidence="1" id="KW-1133">Transmembrane helix</keyword>
<protein>
    <submittedName>
        <fullName evidence="2">Uncharacterized protein</fullName>
    </submittedName>
</protein>
<feature type="transmembrane region" description="Helical" evidence="1">
    <location>
        <begin position="38"/>
        <end position="58"/>
    </location>
</feature>